<accession>A0A8H3HSL3</accession>
<name>A0A8H3HSL3_9AGAM</name>
<evidence type="ECO:0000313" key="2">
    <source>
        <dbReference type="EMBL" id="CAE6539752.1"/>
    </source>
</evidence>
<reference evidence="2" key="1">
    <citation type="submission" date="2021-01" db="EMBL/GenBank/DDBJ databases">
        <authorList>
            <person name="Kaushik A."/>
        </authorList>
    </citation>
    <scope>NUCLEOTIDE SEQUENCE</scope>
    <source>
        <strain evidence="2">AG2-2IIIB</strain>
    </source>
</reference>
<proteinExistence type="predicted"/>
<evidence type="ECO:0000259" key="1">
    <source>
        <dbReference type="Pfam" id="PF05922"/>
    </source>
</evidence>
<feature type="domain" description="Inhibitor I9" evidence="1">
    <location>
        <begin position="20"/>
        <end position="86"/>
    </location>
</feature>
<gene>
    <name evidence="2" type="ORF">RDB_LOCUS194388</name>
</gene>
<protein>
    <recommendedName>
        <fullName evidence="1">Inhibitor I9 domain-containing protein</fullName>
    </recommendedName>
</protein>
<evidence type="ECO:0000313" key="3">
    <source>
        <dbReference type="Proteomes" id="UP000663843"/>
    </source>
</evidence>
<dbReference type="InterPro" id="IPR037045">
    <property type="entry name" value="S8pro/Inhibitor_I9_sf"/>
</dbReference>
<dbReference type="Proteomes" id="UP000663843">
    <property type="component" value="Unassembled WGS sequence"/>
</dbReference>
<dbReference type="Pfam" id="PF05922">
    <property type="entry name" value="Inhibitor_I9"/>
    <property type="match status" value="1"/>
</dbReference>
<dbReference type="EMBL" id="CAJMWT010009767">
    <property type="protein sequence ID" value="CAE6539752.1"/>
    <property type="molecule type" value="Genomic_DNA"/>
</dbReference>
<dbReference type="Gene3D" id="3.30.70.80">
    <property type="entry name" value="Peptidase S8 propeptide/proteinase inhibitor I9"/>
    <property type="match status" value="1"/>
</dbReference>
<comment type="caution">
    <text evidence="2">The sequence shown here is derived from an EMBL/GenBank/DDBJ whole genome shotgun (WGS) entry which is preliminary data.</text>
</comment>
<dbReference type="SUPFAM" id="SSF54897">
    <property type="entry name" value="Protease propeptides/inhibitors"/>
    <property type="match status" value="1"/>
</dbReference>
<organism evidence="2 3">
    <name type="scientific">Rhizoctonia solani</name>
    <dbReference type="NCBI Taxonomy" id="456999"/>
    <lineage>
        <taxon>Eukaryota</taxon>
        <taxon>Fungi</taxon>
        <taxon>Dikarya</taxon>
        <taxon>Basidiomycota</taxon>
        <taxon>Agaricomycotina</taxon>
        <taxon>Agaricomycetes</taxon>
        <taxon>Cantharellales</taxon>
        <taxon>Ceratobasidiaceae</taxon>
        <taxon>Rhizoctonia</taxon>
    </lineage>
</organism>
<dbReference type="AlphaFoldDB" id="A0A8H3HSL3"/>
<dbReference type="InterPro" id="IPR010259">
    <property type="entry name" value="S8pro/Inhibitor_I9"/>
</dbReference>
<sequence>MSNTSSAPIFLASHNAIPNKYLVRLNDDADVSSHLSWLQQRPNDGLSKVEVTNKFKSINGYGAELGGPVLNELANRPEVKTIAQDRQADW</sequence>